<dbReference type="InterPro" id="IPR002164">
    <property type="entry name" value="NAP_family"/>
</dbReference>
<dbReference type="RefSeq" id="XP_014178011.1">
    <property type="nucleotide sequence ID" value="XM_014322536.1"/>
</dbReference>
<dbReference type="VEuPathDB" id="FungiDB:A1Q1_04159"/>
<dbReference type="EMBL" id="ALBS01000263">
    <property type="protein sequence ID" value="EJT47085.1"/>
    <property type="molecule type" value="Genomic_DNA"/>
</dbReference>
<feature type="compositionally biased region" description="Basic and acidic residues" evidence="3">
    <location>
        <begin position="160"/>
        <end position="169"/>
    </location>
</feature>
<dbReference type="InterPro" id="IPR037231">
    <property type="entry name" value="NAP-like_sf"/>
</dbReference>
<dbReference type="OrthoDB" id="19419at2759"/>
<evidence type="ECO:0000313" key="4">
    <source>
        <dbReference type="EMBL" id="EJT47085.1"/>
    </source>
</evidence>
<feature type="region of interest" description="Disordered" evidence="3">
    <location>
        <begin position="160"/>
        <end position="181"/>
    </location>
</feature>
<evidence type="ECO:0008006" key="6">
    <source>
        <dbReference type="Google" id="ProtNLM"/>
    </source>
</evidence>
<feature type="compositionally biased region" description="Acidic residues" evidence="3">
    <location>
        <begin position="215"/>
        <end position="241"/>
    </location>
</feature>
<accession>J4U931</accession>
<feature type="region of interest" description="Disordered" evidence="3">
    <location>
        <begin position="207"/>
        <end position="251"/>
    </location>
</feature>
<reference evidence="4 5" key="1">
    <citation type="journal article" date="2012" name="Eukaryot. Cell">
        <title>Draft genome sequence of CBS 2479, the standard type strain of Trichosporon asahii.</title>
        <authorList>
            <person name="Yang R.Y."/>
            <person name="Li H.T."/>
            <person name="Zhu H."/>
            <person name="Zhou G.P."/>
            <person name="Wang M."/>
            <person name="Wang L."/>
        </authorList>
    </citation>
    <scope>NUCLEOTIDE SEQUENCE [LARGE SCALE GENOMIC DNA]</scope>
    <source>
        <strain evidence="5">ATCC 90039 / CBS 2479 / JCM 2466 / KCTC 7840 / NCYC 2677 / UAMH 7654</strain>
    </source>
</reference>
<evidence type="ECO:0000256" key="3">
    <source>
        <dbReference type="SAM" id="MobiDB-lite"/>
    </source>
</evidence>
<evidence type="ECO:0000313" key="5">
    <source>
        <dbReference type="Proteomes" id="UP000002748"/>
    </source>
</evidence>
<protein>
    <recommendedName>
        <fullName evidence="6">Template-activating factor I</fullName>
    </recommendedName>
</protein>
<comment type="similarity">
    <text evidence="1 2">Belongs to the nucleosome assembly protein (NAP) family.</text>
</comment>
<comment type="caution">
    <text evidence="4">The sequence shown here is derived from an EMBL/GenBank/DDBJ whole genome shotgun (WGS) entry which is preliminary data.</text>
</comment>
<dbReference type="KEGG" id="tasa:A1Q1_04159"/>
<evidence type="ECO:0000256" key="1">
    <source>
        <dbReference type="ARBA" id="ARBA00009947"/>
    </source>
</evidence>
<organism evidence="4 5">
    <name type="scientific">Trichosporon asahii var. asahii (strain ATCC 90039 / CBS 2479 / JCM 2466 / KCTC 7840 / NBRC 103889/ NCYC 2677 / UAMH 7654)</name>
    <name type="common">Yeast</name>
    <dbReference type="NCBI Taxonomy" id="1186058"/>
    <lineage>
        <taxon>Eukaryota</taxon>
        <taxon>Fungi</taxon>
        <taxon>Dikarya</taxon>
        <taxon>Basidiomycota</taxon>
        <taxon>Agaricomycotina</taxon>
        <taxon>Tremellomycetes</taxon>
        <taxon>Trichosporonales</taxon>
        <taxon>Trichosporonaceae</taxon>
        <taxon>Trichosporon</taxon>
    </lineage>
</organism>
<dbReference type="Gene3D" id="3.30.1120.90">
    <property type="entry name" value="Nucleosome assembly protein"/>
    <property type="match status" value="1"/>
</dbReference>
<proteinExistence type="inferred from homology"/>
<dbReference type="GO" id="GO:0005634">
    <property type="term" value="C:nucleus"/>
    <property type="evidence" value="ECO:0007669"/>
    <property type="project" value="InterPro"/>
</dbReference>
<sequence>MSDAKELQVELKQDVAEAIQKATREKAVRIERFVAEQNKKLLDEIRPKLKDVKGFWTVALLNHPLLNARVSAVSDRDALQHLRDIELVQDPKDPREYELVFHFDENPYFTNKTLSKKYSLPSGVESGPTDGTISEAQLEFDDDDLVAGVTTIDWKPEHDLIAKHPRGEPTEDAEDFEGDPGSFFHYFTLEGDADQIGTVVQDILQDPLEAFEGGDMGEFDFDEDEDDEDDEEGSIDLEEEEEPKKKKQRKD</sequence>
<dbReference type="GeneID" id="25987672"/>
<evidence type="ECO:0000256" key="2">
    <source>
        <dbReference type="RuleBase" id="RU003876"/>
    </source>
</evidence>
<dbReference type="PANTHER" id="PTHR11875">
    <property type="entry name" value="TESTIS-SPECIFIC Y-ENCODED PROTEIN"/>
    <property type="match status" value="1"/>
</dbReference>
<dbReference type="AlphaFoldDB" id="J4U931"/>
<name>J4U931_TRIAS</name>
<gene>
    <name evidence="4" type="ORF">A1Q1_04159</name>
</gene>
<dbReference type="HOGENOM" id="CLU_079108_0_0_1"/>
<dbReference type="GO" id="GO:0006334">
    <property type="term" value="P:nucleosome assembly"/>
    <property type="evidence" value="ECO:0007669"/>
    <property type="project" value="InterPro"/>
</dbReference>
<dbReference type="Pfam" id="PF00956">
    <property type="entry name" value="NAP"/>
    <property type="match status" value="1"/>
</dbReference>
<dbReference type="SUPFAM" id="SSF143113">
    <property type="entry name" value="NAP-like"/>
    <property type="match status" value="1"/>
</dbReference>
<dbReference type="Proteomes" id="UP000002748">
    <property type="component" value="Unassembled WGS sequence"/>
</dbReference>